<reference evidence="2 3" key="1">
    <citation type="submission" date="2015-07" db="EMBL/GenBank/DDBJ databases">
        <title>The genome of Melipona quadrifasciata.</title>
        <authorList>
            <person name="Pan H."/>
            <person name="Kapheim K."/>
        </authorList>
    </citation>
    <scope>NUCLEOTIDE SEQUENCE [LARGE SCALE GENOMIC DNA]</scope>
    <source>
        <strain evidence="2">0111107301</strain>
        <tissue evidence="2">Whole body</tissue>
    </source>
</reference>
<proteinExistence type="predicted"/>
<name>A0A0M8ZSW4_9HYME</name>
<dbReference type="Proteomes" id="UP000053105">
    <property type="component" value="Unassembled WGS sequence"/>
</dbReference>
<organism evidence="2 3">
    <name type="scientific">Melipona quadrifasciata</name>
    <dbReference type="NCBI Taxonomy" id="166423"/>
    <lineage>
        <taxon>Eukaryota</taxon>
        <taxon>Metazoa</taxon>
        <taxon>Ecdysozoa</taxon>
        <taxon>Arthropoda</taxon>
        <taxon>Hexapoda</taxon>
        <taxon>Insecta</taxon>
        <taxon>Pterygota</taxon>
        <taxon>Neoptera</taxon>
        <taxon>Endopterygota</taxon>
        <taxon>Hymenoptera</taxon>
        <taxon>Apocrita</taxon>
        <taxon>Aculeata</taxon>
        <taxon>Apoidea</taxon>
        <taxon>Anthophila</taxon>
        <taxon>Apidae</taxon>
        <taxon>Melipona</taxon>
    </lineage>
</organism>
<gene>
    <name evidence="2" type="ORF">WN51_04343</name>
</gene>
<dbReference type="AlphaFoldDB" id="A0A0M8ZSW4"/>
<feature type="region of interest" description="Disordered" evidence="1">
    <location>
        <begin position="114"/>
        <end position="136"/>
    </location>
</feature>
<protein>
    <submittedName>
        <fullName evidence="2">Uncharacterized protein</fullName>
    </submittedName>
</protein>
<accession>A0A0M8ZSW4</accession>
<dbReference type="EMBL" id="KQ435896">
    <property type="protein sequence ID" value="KOX69306.1"/>
    <property type="molecule type" value="Genomic_DNA"/>
</dbReference>
<evidence type="ECO:0000313" key="2">
    <source>
        <dbReference type="EMBL" id="KOX69306.1"/>
    </source>
</evidence>
<evidence type="ECO:0000256" key="1">
    <source>
        <dbReference type="SAM" id="MobiDB-lite"/>
    </source>
</evidence>
<sequence length="136" mass="15042">MDNNECSQNGSATKAELFIFVASEGITAGEVDESASLDLQNLRECPSRVGNTLENTLEIVYRERIATESGDLGFIIARRAHVSVFAWQDSINAKVFRDSSLLRRLPAINRYRRHRSRSGEAAGTSHGEKEDEELGG</sequence>
<keyword evidence="3" id="KW-1185">Reference proteome</keyword>
<evidence type="ECO:0000313" key="3">
    <source>
        <dbReference type="Proteomes" id="UP000053105"/>
    </source>
</evidence>